<name>J7TYD6_MORMO</name>
<dbReference type="RefSeq" id="WP_004237465.1">
    <property type="nucleotide sequence ID" value="NC_020418.1"/>
</dbReference>
<dbReference type="EMBL" id="CP004345">
    <property type="protein sequence ID" value="AGG31100.1"/>
    <property type="molecule type" value="Genomic_DNA"/>
</dbReference>
<dbReference type="AlphaFoldDB" id="J7TYD6"/>
<dbReference type="HOGENOM" id="CLU_057676_0_0_6"/>
<dbReference type="PANTHER" id="PTHR35191:SF1">
    <property type="entry name" value="PROPHAGE SIDE TAIL FIBER PROTEIN HOMOLOG STFQ-RELATED"/>
    <property type="match status" value="1"/>
</dbReference>
<dbReference type="KEGG" id="mmk:MU9_2054"/>
<dbReference type="InterPro" id="IPR051934">
    <property type="entry name" value="Phage_Tail_Fiber_Structural"/>
</dbReference>
<feature type="domain" description="Phage tail fibre protein N-terminal" evidence="1">
    <location>
        <begin position="1"/>
        <end position="149"/>
    </location>
</feature>
<sequence>MTAKYFAILTNYGAAQLANAVALGTQMNISAMAVGDGGGTLPVPDPAQTKLVRETRRAAVNQVSIDEKNPNFIIAEQVIPENEGGWFIREIGLFDDNGGLIAVGNAPETYKPNLQEGSGRTQVIQMVLMVSYTQAITLKVDPSVVLATREYVTKSIDAAIQASEAKAAQTYQPIGDYVLNPFFKLEMLKKIDKADITQQLGNDTGKVVSQHLLATEVGKLQPKGDYATNAQVNEKRALNNNLFSEFTYKHKNYPNDELQLYRSQNGDSGILRVNNGKTGYTVIPEDRTGIAAHTNQVFGIGQKWYGMTEQRKIDTVYTNNTGKGIYIAVCLASNGIAGLVSMKMYVDNVPVGTNQVQVLGEKGRYTYATVSAFVPAGSAYYITVPAEESALNINSWSEMR</sequence>
<proteinExistence type="predicted"/>
<organism evidence="2 3">
    <name type="scientific">Morganella morganii subsp. morganii KT</name>
    <dbReference type="NCBI Taxonomy" id="1124991"/>
    <lineage>
        <taxon>Bacteria</taxon>
        <taxon>Pseudomonadati</taxon>
        <taxon>Pseudomonadota</taxon>
        <taxon>Gammaproteobacteria</taxon>
        <taxon>Enterobacterales</taxon>
        <taxon>Morganellaceae</taxon>
        <taxon>Morganella</taxon>
    </lineage>
</organism>
<evidence type="ECO:0000313" key="3">
    <source>
        <dbReference type="Proteomes" id="UP000011834"/>
    </source>
</evidence>
<reference evidence="2 3" key="1">
    <citation type="journal article" date="2012" name="BMC Genomics">
        <title>Whole-genome sequencing and identification of Morganella morganii KT pathogenicity-related genes.</title>
        <authorList>
            <person name="Chen Y.T."/>
            <person name="Peng H.L."/>
            <person name="Shia W.C."/>
            <person name="Hsu F.R."/>
            <person name="Ken C.F."/>
            <person name="Tsao Y.M."/>
            <person name="Chen C.H."/>
            <person name="Liu C.E."/>
            <person name="Hsieh M.F."/>
            <person name="Chen H.C."/>
            <person name="Tang C.Y."/>
            <person name="Ku T.H."/>
        </authorList>
    </citation>
    <scope>NUCLEOTIDE SEQUENCE [LARGE SCALE GENOMIC DNA]</scope>
    <source>
        <strain evidence="2 3">KT</strain>
    </source>
</reference>
<dbReference type="PANTHER" id="PTHR35191">
    <property type="entry name" value="PROPHAGE SIDE TAIL FIBER PROTEIN HOMOLOG STFQ-RELATED"/>
    <property type="match status" value="1"/>
</dbReference>
<evidence type="ECO:0000259" key="1">
    <source>
        <dbReference type="Pfam" id="PF12571"/>
    </source>
</evidence>
<accession>J7TYD6</accession>
<keyword evidence="3" id="KW-1185">Reference proteome</keyword>
<protein>
    <recommendedName>
        <fullName evidence="1">Phage tail fibre protein N-terminal domain-containing protein</fullName>
    </recommendedName>
</protein>
<gene>
    <name evidence="2" type="ORF">MU9_2054</name>
</gene>
<dbReference type="Proteomes" id="UP000011834">
    <property type="component" value="Chromosome"/>
</dbReference>
<dbReference type="Pfam" id="PF12571">
    <property type="entry name" value="Phage_tail_fib"/>
    <property type="match status" value="1"/>
</dbReference>
<evidence type="ECO:0000313" key="2">
    <source>
        <dbReference type="EMBL" id="AGG31100.1"/>
    </source>
</evidence>
<dbReference type="InterPro" id="IPR022225">
    <property type="entry name" value="Phage_tail_fibre_N"/>
</dbReference>
<dbReference type="eggNOG" id="COG5301">
    <property type="taxonomic scope" value="Bacteria"/>
</dbReference>